<comment type="caution">
    <text evidence="3">The sequence shown here is derived from an EMBL/GenBank/DDBJ whole genome shotgun (WGS) entry which is preliminary data.</text>
</comment>
<reference evidence="3 4" key="1">
    <citation type="submission" date="2018-10" db="EMBL/GenBank/DDBJ databases">
        <title>Sequencing the genomes of 1000 actinobacteria strains.</title>
        <authorList>
            <person name="Klenk H.-P."/>
        </authorList>
    </citation>
    <scope>NUCLEOTIDE SEQUENCE [LARGE SCALE GENOMIC DNA]</scope>
    <source>
        <strain evidence="3 4">DSM 45175</strain>
    </source>
</reference>
<dbReference type="EMBL" id="RBKT01000001">
    <property type="protein sequence ID" value="RKR91661.1"/>
    <property type="molecule type" value="Genomic_DNA"/>
</dbReference>
<feature type="region of interest" description="Disordered" evidence="1">
    <location>
        <begin position="54"/>
        <end position="76"/>
    </location>
</feature>
<gene>
    <name evidence="3" type="ORF">BDK92_6063</name>
</gene>
<keyword evidence="2" id="KW-0812">Transmembrane</keyword>
<evidence type="ECO:0008006" key="5">
    <source>
        <dbReference type="Google" id="ProtNLM"/>
    </source>
</evidence>
<dbReference type="Proteomes" id="UP000277671">
    <property type="component" value="Unassembled WGS sequence"/>
</dbReference>
<keyword evidence="2" id="KW-0472">Membrane</keyword>
<feature type="compositionally biased region" description="Low complexity" evidence="1">
    <location>
        <begin position="9"/>
        <end position="31"/>
    </location>
</feature>
<evidence type="ECO:0000313" key="3">
    <source>
        <dbReference type="EMBL" id="RKR91661.1"/>
    </source>
</evidence>
<protein>
    <recommendedName>
        <fullName evidence="5">Integrin beta 3</fullName>
    </recommendedName>
</protein>
<keyword evidence="4" id="KW-1185">Reference proteome</keyword>
<sequence length="301" mass="31796">MTAPNQLIPPQTGGPNQTGGHPVGGATPPAVAKAAVAPGTAAVVRSAAVPGGGALSDGPAGDDHALDGPATTGTGEIRTPRSEIMRQMREKRRLKVIALVLATLLVLGALPLYFGIRAATRDPVFSALDALAVPQWAAAQVEDDVYGSRWCLIECRFRERTAESEQGADETAKAYQEALTADGWKSWQVKPCPEQPVDGHYTCWRRDELTLDLWVRPPTCQTDPLDARPTVDPPDGEEEAPASPGGEPPKCEGAVVSIKVRNAIDDDRVKPQPSTDPSLTGEDPDPIITDDPLADLTAPPS</sequence>
<feature type="transmembrane region" description="Helical" evidence="2">
    <location>
        <begin position="96"/>
        <end position="116"/>
    </location>
</feature>
<dbReference type="AlphaFoldDB" id="A0A495JS28"/>
<proteinExistence type="predicted"/>
<evidence type="ECO:0000256" key="2">
    <source>
        <dbReference type="SAM" id="Phobius"/>
    </source>
</evidence>
<accession>A0A495JS28</accession>
<organism evidence="3 4">
    <name type="scientific">Micromonospora pisi</name>
    <dbReference type="NCBI Taxonomy" id="589240"/>
    <lineage>
        <taxon>Bacteria</taxon>
        <taxon>Bacillati</taxon>
        <taxon>Actinomycetota</taxon>
        <taxon>Actinomycetes</taxon>
        <taxon>Micromonosporales</taxon>
        <taxon>Micromonosporaceae</taxon>
        <taxon>Micromonospora</taxon>
    </lineage>
</organism>
<name>A0A495JS28_9ACTN</name>
<keyword evidence="2" id="KW-1133">Transmembrane helix</keyword>
<feature type="region of interest" description="Disordered" evidence="1">
    <location>
        <begin position="1"/>
        <end position="31"/>
    </location>
</feature>
<feature type="region of interest" description="Disordered" evidence="1">
    <location>
        <begin position="217"/>
        <end position="301"/>
    </location>
</feature>
<evidence type="ECO:0000256" key="1">
    <source>
        <dbReference type="SAM" id="MobiDB-lite"/>
    </source>
</evidence>
<evidence type="ECO:0000313" key="4">
    <source>
        <dbReference type="Proteomes" id="UP000277671"/>
    </source>
</evidence>